<comment type="caution">
    <text evidence="7">The sequence shown here is derived from an EMBL/GenBank/DDBJ whole genome shotgun (WGS) entry which is preliminary data.</text>
</comment>
<keyword evidence="4" id="KW-0862">Zinc</keyword>
<dbReference type="EMBL" id="JBIRYI010000001">
    <property type="protein sequence ID" value="MFI2485805.1"/>
    <property type="molecule type" value="Genomic_DNA"/>
</dbReference>
<dbReference type="SMART" id="SM00849">
    <property type="entry name" value="Lactamase_B"/>
    <property type="match status" value="1"/>
</dbReference>
<evidence type="ECO:0000259" key="6">
    <source>
        <dbReference type="SMART" id="SM00849"/>
    </source>
</evidence>
<feature type="region of interest" description="Disordered" evidence="5">
    <location>
        <begin position="1"/>
        <end position="21"/>
    </location>
</feature>
<dbReference type="InterPro" id="IPR001279">
    <property type="entry name" value="Metallo-B-lactamas"/>
</dbReference>
<dbReference type="Proteomes" id="UP001611580">
    <property type="component" value="Unassembled WGS sequence"/>
</dbReference>
<dbReference type="InterPro" id="IPR051013">
    <property type="entry name" value="MBL_superfamily_lactonases"/>
</dbReference>
<dbReference type="SUPFAM" id="SSF56281">
    <property type="entry name" value="Metallo-hydrolase/oxidoreductase"/>
    <property type="match status" value="1"/>
</dbReference>
<evidence type="ECO:0000256" key="4">
    <source>
        <dbReference type="ARBA" id="ARBA00022833"/>
    </source>
</evidence>
<dbReference type="Gene3D" id="3.60.15.10">
    <property type="entry name" value="Ribonuclease Z/Hydroxyacylglutathione hydrolase-like"/>
    <property type="match status" value="1"/>
</dbReference>
<keyword evidence="3" id="KW-0378">Hydrolase</keyword>
<dbReference type="RefSeq" id="WP_397401164.1">
    <property type="nucleotide sequence ID" value="NZ_JBIRYI010000001.1"/>
</dbReference>
<keyword evidence="8" id="KW-1185">Reference proteome</keyword>
<feature type="domain" description="Metallo-beta-lactamase" evidence="6">
    <location>
        <begin position="52"/>
        <end position="265"/>
    </location>
</feature>
<evidence type="ECO:0000256" key="3">
    <source>
        <dbReference type="ARBA" id="ARBA00022801"/>
    </source>
</evidence>
<evidence type="ECO:0000313" key="8">
    <source>
        <dbReference type="Proteomes" id="UP001611580"/>
    </source>
</evidence>
<keyword evidence="2" id="KW-0479">Metal-binding</keyword>
<dbReference type="PANTHER" id="PTHR42978">
    <property type="entry name" value="QUORUM-QUENCHING LACTONASE YTNP-RELATED-RELATED"/>
    <property type="match status" value="1"/>
</dbReference>
<sequence>MNNSDSGATAQAAEDAASPPGMRIFQLPTGAYETPAALAFQGGSFRDRRQFAATAVLVQHPEGDVLVDAGFGAHAEEHIRMLPSFRRSPHHFGMTVSEQLDAAGYDRSRLLGVILTHSHWDHVSGLDSLDVPVLVTDEELRYADHNRGDRVFRRVAAGHSFRTYVFDGPAHLGFPSSHDVHGDGSVVILPAPGHTTGSVVVVVTLAPDRRYAFIGDLAWQLDGITRGAQRPLLMRLLADSDPARIRQDLARVTALAHHLRIVPAHDARGYDGIPLLVPDLDTGWAS</sequence>
<evidence type="ECO:0000256" key="1">
    <source>
        <dbReference type="ARBA" id="ARBA00007749"/>
    </source>
</evidence>
<organism evidence="7 8">
    <name type="scientific">Promicromonospora kroppenstedtii</name>
    <dbReference type="NCBI Taxonomy" id="440482"/>
    <lineage>
        <taxon>Bacteria</taxon>
        <taxon>Bacillati</taxon>
        <taxon>Actinomycetota</taxon>
        <taxon>Actinomycetes</taxon>
        <taxon>Micrococcales</taxon>
        <taxon>Promicromonosporaceae</taxon>
        <taxon>Promicromonospora</taxon>
    </lineage>
</organism>
<protein>
    <submittedName>
        <fullName evidence="7">MBL fold metallo-hydrolase</fullName>
    </submittedName>
</protein>
<name>A0ABW7XEK8_9MICO</name>
<accession>A0ABW7XEK8</accession>
<dbReference type="InterPro" id="IPR036866">
    <property type="entry name" value="RibonucZ/Hydroxyglut_hydro"/>
</dbReference>
<comment type="similarity">
    <text evidence="1">Belongs to the metallo-beta-lactamase superfamily.</text>
</comment>
<reference evidence="7 8" key="1">
    <citation type="submission" date="2024-10" db="EMBL/GenBank/DDBJ databases">
        <title>The Natural Products Discovery Center: Release of the First 8490 Sequenced Strains for Exploring Actinobacteria Biosynthetic Diversity.</title>
        <authorList>
            <person name="Kalkreuter E."/>
            <person name="Kautsar S.A."/>
            <person name="Yang D."/>
            <person name="Bader C.D."/>
            <person name="Teijaro C.N."/>
            <person name="Fluegel L."/>
            <person name="Davis C.M."/>
            <person name="Simpson J.R."/>
            <person name="Lauterbach L."/>
            <person name="Steele A.D."/>
            <person name="Gui C."/>
            <person name="Meng S."/>
            <person name="Li G."/>
            <person name="Viehrig K."/>
            <person name="Ye F."/>
            <person name="Su P."/>
            <person name="Kiefer A.F."/>
            <person name="Nichols A."/>
            <person name="Cepeda A.J."/>
            <person name="Yan W."/>
            <person name="Fan B."/>
            <person name="Jiang Y."/>
            <person name="Adhikari A."/>
            <person name="Zheng C.-J."/>
            <person name="Schuster L."/>
            <person name="Cowan T.M."/>
            <person name="Smanski M.J."/>
            <person name="Chevrette M.G."/>
            <person name="De Carvalho L.P.S."/>
            <person name="Shen B."/>
        </authorList>
    </citation>
    <scope>NUCLEOTIDE SEQUENCE [LARGE SCALE GENOMIC DNA]</scope>
    <source>
        <strain evidence="7 8">NPDC019481</strain>
    </source>
</reference>
<dbReference type="Pfam" id="PF00753">
    <property type="entry name" value="Lactamase_B"/>
    <property type="match status" value="1"/>
</dbReference>
<dbReference type="PANTHER" id="PTHR42978:SF3">
    <property type="entry name" value="BLR3078 PROTEIN"/>
    <property type="match status" value="1"/>
</dbReference>
<evidence type="ECO:0000313" key="7">
    <source>
        <dbReference type="EMBL" id="MFI2485805.1"/>
    </source>
</evidence>
<gene>
    <name evidence="7" type="ORF">ACH47X_02790</name>
</gene>
<evidence type="ECO:0000256" key="2">
    <source>
        <dbReference type="ARBA" id="ARBA00022723"/>
    </source>
</evidence>
<proteinExistence type="inferred from homology"/>
<evidence type="ECO:0000256" key="5">
    <source>
        <dbReference type="SAM" id="MobiDB-lite"/>
    </source>
</evidence>